<keyword evidence="6" id="KW-1185">Reference proteome</keyword>
<organism evidence="5 6">
    <name type="scientific">Lichenifustis flavocetrariae</name>
    <dbReference type="NCBI Taxonomy" id="2949735"/>
    <lineage>
        <taxon>Bacteria</taxon>
        <taxon>Pseudomonadati</taxon>
        <taxon>Pseudomonadota</taxon>
        <taxon>Alphaproteobacteria</taxon>
        <taxon>Hyphomicrobiales</taxon>
        <taxon>Lichenihabitantaceae</taxon>
        <taxon>Lichenifustis</taxon>
    </lineage>
</organism>
<proteinExistence type="predicted"/>
<evidence type="ECO:0000313" key="6">
    <source>
        <dbReference type="Proteomes" id="UP001165667"/>
    </source>
</evidence>
<dbReference type="PANTHER" id="PTHR30231:SF37">
    <property type="entry name" value="EXODEOXYRIBONUCLEASE 10"/>
    <property type="match status" value="1"/>
</dbReference>
<evidence type="ECO:0000313" key="5">
    <source>
        <dbReference type="EMBL" id="MCW6512506.1"/>
    </source>
</evidence>
<dbReference type="PANTHER" id="PTHR30231">
    <property type="entry name" value="DNA POLYMERASE III SUBUNIT EPSILON"/>
    <property type="match status" value="1"/>
</dbReference>
<dbReference type="InterPro" id="IPR013520">
    <property type="entry name" value="Ribonucl_H"/>
</dbReference>
<feature type="compositionally biased region" description="Low complexity" evidence="3">
    <location>
        <begin position="21"/>
        <end position="35"/>
    </location>
</feature>
<feature type="region of interest" description="Disordered" evidence="3">
    <location>
        <begin position="1"/>
        <end position="39"/>
    </location>
</feature>
<dbReference type="SUPFAM" id="SSF53098">
    <property type="entry name" value="Ribonuclease H-like"/>
    <property type="match status" value="1"/>
</dbReference>
<feature type="domain" description="Exonuclease" evidence="4">
    <location>
        <begin position="83"/>
        <end position="248"/>
    </location>
</feature>
<reference evidence="5" key="1">
    <citation type="submission" date="2022-05" db="EMBL/GenBank/DDBJ databases">
        <authorList>
            <person name="Pankratov T."/>
        </authorList>
    </citation>
    <scope>NUCLEOTIDE SEQUENCE</scope>
    <source>
        <strain evidence="5">BP6-180914</strain>
    </source>
</reference>
<dbReference type="GO" id="GO:0008408">
    <property type="term" value="F:3'-5' exonuclease activity"/>
    <property type="evidence" value="ECO:0007669"/>
    <property type="project" value="TreeGrafter"/>
</dbReference>
<dbReference type="InterPro" id="IPR036397">
    <property type="entry name" value="RNaseH_sf"/>
</dbReference>
<comment type="caution">
    <text evidence="5">The sequence shown here is derived from an EMBL/GenBank/DDBJ whole genome shotgun (WGS) entry which is preliminary data.</text>
</comment>
<dbReference type="GO" id="GO:0045004">
    <property type="term" value="P:DNA replication proofreading"/>
    <property type="evidence" value="ECO:0007669"/>
    <property type="project" value="TreeGrafter"/>
</dbReference>
<evidence type="ECO:0000259" key="4">
    <source>
        <dbReference type="SMART" id="SM00479"/>
    </source>
</evidence>
<comment type="function">
    <text evidence="1">DNA polymerase III is a complex, multichain enzyme responsible for most of the replicative synthesis in bacteria. The epsilon subunit contain the editing function and is a proofreading 3'-5' exonuclease.</text>
</comment>
<sequence length="337" mass="37378">MADTPQFDLFGDLPAHPTHTRIGPGSGSLRRGSGSARRRGAIPVIEPEHAARLLSEHDDYRVLRRLKPRELTSPRSLAPGEKLTVIVDTETTGLDHAHDEIIEIGMVAFVHDRQGSVIEVTGVFSALQEPSCPISPEITRLTGITDAMVEGQAIDIDAVEGFIEAADLVIAHNAGFDRPFCERLARGFAPKPWACSVKEVEWATFGFEGSKLGYLVGQCGWFHHGHRAVDDCHALLEVLAAALPGDQGSALSHLLARTEVTRVRIWAEGAPYDLKDQLKRRGYKWDGGGEGRPRSWWVEVEEDAYEAEIAFLEQEIYMRRVRPRAQRITACERYKAV</sequence>
<dbReference type="CDD" id="cd06127">
    <property type="entry name" value="DEDDh"/>
    <property type="match status" value="1"/>
</dbReference>
<dbReference type="EMBL" id="JAMOIM010000052">
    <property type="protein sequence ID" value="MCW6512506.1"/>
    <property type="molecule type" value="Genomic_DNA"/>
</dbReference>
<dbReference type="NCBIfam" id="NF006615">
    <property type="entry name" value="PRK09182.1"/>
    <property type="match status" value="1"/>
</dbReference>
<dbReference type="AlphaFoldDB" id="A0AA41Z3T8"/>
<evidence type="ECO:0000256" key="2">
    <source>
        <dbReference type="ARBA" id="ARBA00026073"/>
    </source>
</evidence>
<dbReference type="FunFam" id="3.30.420.10:FF:000045">
    <property type="entry name" value="3'-5' exonuclease DinG"/>
    <property type="match status" value="1"/>
</dbReference>
<protein>
    <submittedName>
        <fullName evidence="5">3'-5' exonuclease</fullName>
    </submittedName>
</protein>
<dbReference type="GO" id="GO:0003676">
    <property type="term" value="F:nucleic acid binding"/>
    <property type="evidence" value="ECO:0007669"/>
    <property type="project" value="InterPro"/>
</dbReference>
<dbReference type="Gene3D" id="3.30.420.10">
    <property type="entry name" value="Ribonuclease H-like superfamily/Ribonuclease H"/>
    <property type="match status" value="1"/>
</dbReference>
<evidence type="ECO:0000256" key="3">
    <source>
        <dbReference type="SAM" id="MobiDB-lite"/>
    </source>
</evidence>
<dbReference type="InterPro" id="IPR012337">
    <property type="entry name" value="RNaseH-like_sf"/>
</dbReference>
<dbReference type="SMART" id="SM00479">
    <property type="entry name" value="EXOIII"/>
    <property type="match status" value="1"/>
</dbReference>
<keyword evidence="5" id="KW-0269">Exonuclease</keyword>
<dbReference type="Pfam" id="PF00929">
    <property type="entry name" value="RNase_T"/>
    <property type="match status" value="1"/>
</dbReference>
<evidence type="ECO:0000256" key="1">
    <source>
        <dbReference type="ARBA" id="ARBA00025483"/>
    </source>
</evidence>
<comment type="subunit">
    <text evidence="2">DNA polymerase III contains a core (composed of alpha, epsilon and theta chains) that associates with a tau subunit. This core dimerizes to form the POLIII' complex. PolIII' associates with the gamma complex (composed of gamma, delta, delta', psi and chi chains) and with the beta chain to form the complete DNA polymerase III complex.</text>
</comment>
<dbReference type="RefSeq" id="WP_282588881.1">
    <property type="nucleotide sequence ID" value="NZ_JAMOIM010000052.1"/>
</dbReference>
<gene>
    <name evidence="5" type="ORF">M8523_31840</name>
</gene>
<dbReference type="Proteomes" id="UP001165667">
    <property type="component" value="Unassembled WGS sequence"/>
</dbReference>
<dbReference type="GO" id="GO:0005829">
    <property type="term" value="C:cytosol"/>
    <property type="evidence" value="ECO:0007669"/>
    <property type="project" value="TreeGrafter"/>
</dbReference>
<keyword evidence="5" id="KW-0540">Nuclease</keyword>
<name>A0AA41Z3T8_9HYPH</name>
<keyword evidence="5" id="KW-0378">Hydrolase</keyword>
<accession>A0AA41Z3T8</accession>